<name>A0A507B1L8_9PEZI</name>
<evidence type="ECO:0000313" key="3">
    <source>
        <dbReference type="Proteomes" id="UP000319257"/>
    </source>
</evidence>
<dbReference type="AlphaFoldDB" id="A0A507B1L8"/>
<feature type="transmembrane region" description="Helical" evidence="1">
    <location>
        <begin position="571"/>
        <end position="593"/>
    </location>
</feature>
<dbReference type="InterPro" id="IPR021514">
    <property type="entry name" value="DUF3176"/>
</dbReference>
<organism evidence="2 3">
    <name type="scientific">Thyridium curvatum</name>
    <dbReference type="NCBI Taxonomy" id="1093900"/>
    <lineage>
        <taxon>Eukaryota</taxon>
        <taxon>Fungi</taxon>
        <taxon>Dikarya</taxon>
        <taxon>Ascomycota</taxon>
        <taxon>Pezizomycotina</taxon>
        <taxon>Sordariomycetes</taxon>
        <taxon>Sordariomycetidae</taxon>
        <taxon>Thyridiales</taxon>
        <taxon>Thyridiaceae</taxon>
        <taxon>Thyridium</taxon>
    </lineage>
</organism>
<dbReference type="Pfam" id="PF11374">
    <property type="entry name" value="DUF3176"/>
    <property type="match status" value="1"/>
</dbReference>
<keyword evidence="1" id="KW-0812">Transmembrane</keyword>
<comment type="caution">
    <text evidence="2">The sequence shown here is derived from an EMBL/GenBank/DDBJ whole genome shotgun (WGS) entry which is preliminary data.</text>
</comment>
<dbReference type="InParanoid" id="A0A507B1L8"/>
<dbReference type="GeneID" id="41968228"/>
<keyword evidence="3" id="KW-1185">Reference proteome</keyword>
<reference evidence="2 3" key="1">
    <citation type="submission" date="2019-06" db="EMBL/GenBank/DDBJ databases">
        <title>Draft genome sequence of the filamentous fungus Phialemoniopsis curvata isolated from diesel fuel.</title>
        <authorList>
            <person name="Varaljay V.A."/>
            <person name="Lyon W.J."/>
            <person name="Crouch A.L."/>
            <person name="Drake C.E."/>
            <person name="Hollomon J.M."/>
            <person name="Nadeau L.J."/>
            <person name="Nunn H.S."/>
            <person name="Stevenson B.S."/>
            <person name="Bojanowski C.L."/>
            <person name="Crookes-Goodson W.J."/>
        </authorList>
    </citation>
    <scope>NUCLEOTIDE SEQUENCE [LARGE SCALE GENOMIC DNA]</scope>
    <source>
        <strain evidence="2 3">D216</strain>
    </source>
</reference>
<dbReference type="PANTHER" id="PTHR35394:SF5">
    <property type="entry name" value="DUF3176 DOMAIN-CONTAINING PROTEIN"/>
    <property type="match status" value="1"/>
</dbReference>
<dbReference type="Proteomes" id="UP000319257">
    <property type="component" value="Unassembled WGS sequence"/>
</dbReference>
<dbReference type="PANTHER" id="PTHR35394">
    <property type="entry name" value="DUF3176 DOMAIN-CONTAINING PROTEIN"/>
    <property type="match status" value="1"/>
</dbReference>
<protein>
    <submittedName>
        <fullName evidence="2">Uncharacterized protein</fullName>
    </submittedName>
</protein>
<dbReference type="STRING" id="1093900.A0A507B1L8"/>
<evidence type="ECO:0000313" key="2">
    <source>
        <dbReference type="EMBL" id="TPX12604.1"/>
    </source>
</evidence>
<evidence type="ECO:0000256" key="1">
    <source>
        <dbReference type="SAM" id="Phobius"/>
    </source>
</evidence>
<proteinExistence type="predicted"/>
<keyword evidence="1" id="KW-1133">Transmembrane helix</keyword>
<dbReference type="RefSeq" id="XP_030994315.1">
    <property type="nucleotide sequence ID" value="XM_031142598.1"/>
</dbReference>
<feature type="transmembrane region" description="Helical" evidence="1">
    <location>
        <begin position="136"/>
        <end position="157"/>
    </location>
</feature>
<accession>A0A507B1L8</accession>
<dbReference type="EMBL" id="SKBQ01000003">
    <property type="protein sequence ID" value="TPX12604.1"/>
    <property type="molecule type" value="Genomic_DNA"/>
</dbReference>
<keyword evidence="1" id="KW-0472">Membrane</keyword>
<feature type="transmembrane region" description="Helical" evidence="1">
    <location>
        <begin position="95"/>
        <end position="116"/>
    </location>
</feature>
<sequence length="654" mass="72231">MYSANTNHRAPASQYSLGSFDFEPVSPVTEESTFQDDTPRLVNVPLTLSEDPLLSPESPAHNTVGNASLDPLPQIASQSPILPEHKIDRLRKRDWLLEIAALFISTASMISLFGLLLQYDGRPLESWTAHFSLNTIVSILSIAMKTPLAFVIGSCLGQGKWAWFRKRQGPIAGFAAFDEASRGPFGSLLLLWRFKSSLSTAARASRLDIGDWSFENAAKVFYKNQEFFKSYYLLSDIQTSATSLMGFVGSAVTKALETPPVSCRTANCTWAPYASLGVCSTCTDISNRIRTEANVGMPDENQFSPCKLTSYTFVMNYTNFVVPYGPDGRLVLQRINGLFNQSICTGLDPKVAVAVTFAPHGTFSFKDSERLLASFVVLQAEDSYWKNEIPWEESRVTATECSLQFCARLYDSQVHSLVIREVAGPDVSVRRASSFRPFGIGNQTLLDMYEVENGLSLSDGHARPVDEKDIVGRMGHIVPRHDLQLEIPDAPGLAEADRLFNVTQKSIVTWQDYFAQGNTIAQITYALANSTNITKSFENAAQLMTNSMRERDGGTVLGRESRWVVYIRIRWGFLVFPVISALAGLCFAVGAVVESRRLELPTLKTDAVAMLLHGLDSDTTALLRDAHRDHTADGLDILVKLEDGKEGLKLRSGD</sequence>
<gene>
    <name evidence="2" type="ORF">E0L32_000781</name>
</gene>
<dbReference type="OrthoDB" id="5376804at2759"/>